<name>A0ABS9IJ40_9FLAO</name>
<dbReference type="SUPFAM" id="SSF53756">
    <property type="entry name" value="UDP-Glycosyltransferase/glycogen phosphorylase"/>
    <property type="match status" value="1"/>
</dbReference>
<sequence>MSKKICLITTSLANGGAQRFCASLSKVLDRLGHEVHIVTTKDFVDYEFSGSLFNLEQTLEGSNSTLKKIKILKKYFRLHDFDYIIDNRTRSQFLKEFFLYRYIFKAKKIISIVHSHYLKNYLPKSVFLAKLIYNNNYKIVAVSNAILNTVINKYKFKNCVQIYNPIDLSRIQRNVNEAIEVKENYILFYGRIEESVKNLTLLLNAYKKSVLWQNNIKLKIVGDGKDTFLLKEKISEFQLENDVILTSYIKNPFPFVKKALFTTLTSRHEGFPMVLIESLACETPVISVDCKSGPKEIIKHENNGLLVENHNPEALAKAFDSFVLDKELYHNCKKNAKSSINKFSIENISKEWEKLLV</sequence>
<evidence type="ECO:0000313" key="3">
    <source>
        <dbReference type="EMBL" id="MCF7560422.1"/>
    </source>
</evidence>
<reference evidence="3 4" key="1">
    <citation type="submission" date="2022-01" db="EMBL/GenBank/DDBJ databases">
        <title>Draft genome sequence of Sabulilitoribacter multivorans KCTC 32326.</title>
        <authorList>
            <person name="Oh J.-S."/>
        </authorList>
    </citation>
    <scope>NUCLEOTIDE SEQUENCE [LARGE SCALE GENOMIC DNA]</scope>
    <source>
        <strain evidence="3 4">M-M16</strain>
    </source>
</reference>
<comment type="caution">
    <text evidence="3">The sequence shown here is derived from an EMBL/GenBank/DDBJ whole genome shotgun (WGS) entry which is preliminary data.</text>
</comment>
<evidence type="ECO:0000259" key="1">
    <source>
        <dbReference type="Pfam" id="PF00534"/>
    </source>
</evidence>
<dbReference type="CDD" id="cd03811">
    <property type="entry name" value="GT4_GT28_WabH-like"/>
    <property type="match status" value="1"/>
</dbReference>
<proteinExistence type="predicted"/>
<organism evidence="3 4">
    <name type="scientific">Flaviramulus multivorans</name>
    <dbReference type="NCBI Taxonomy" id="1304750"/>
    <lineage>
        <taxon>Bacteria</taxon>
        <taxon>Pseudomonadati</taxon>
        <taxon>Bacteroidota</taxon>
        <taxon>Flavobacteriia</taxon>
        <taxon>Flavobacteriales</taxon>
        <taxon>Flavobacteriaceae</taxon>
        <taxon>Flaviramulus</taxon>
    </lineage>
</organism>
<dbReference type="Gene3D" id="3.40.50.2000">
    <property type="entry name" value="Glycogen Phosphorylase B"/>
    <property type="match status" value="2"/>
</dbReference>
<feature type="domain" description="Glycosyltransferase subfamily 4-like N-terminal" evidence="2">
    <location>
        <begin position="15"/>
        <end position="170"/>
    </location>
</feature>
<keyword evidence="4" id="KW-1185">Reference proteome</keyword>
<protein>
    <submittedName>
        <fullName evidence="3">Glycosyltransferase</fullName>
    </submittedName>
</protein>
<gene>
    <name evidence="3" type="ORF">L3X39_07215</name>
</gene>
<dbReference type="RefSeq" id="WP_237231099.1">
    <property type="nucleotide sequence ID" value="NZ_JAKKDV010000002.1"/>
</dbReference>
<dbReference type="Pfam" id="PF00534">
    <property type="entry name" value="Glycos_transf_1"/>
    <property type="match status" value="1"/>
</dbReference>
<dbReference type="InterPro" id="IPR028098">
    <property type="entry name" value="Glyco_trans_4-like_N"/>
</dbReference>
<dbReference type="PANTHER" id="PTHR12526">
    <property type="entry name" value="GLYCOSYLTRANSFERASE"/>
    <property type="match status" value="1"/>
</dbReference>
<evidence type="ECO:0000259" key="2">
    <source>
        <dbReference type="Pfam" id="PF13439"/>
    </source>
</evidence>
<accession>A0ABS9IJ40</accession>
<dbReference type="PANTHER" id="PTHR12526:SF630">
    <property type="entry name" value="GLYCOSYLTRANSFERASE"/>
    <property type="match status" value="1"/>
</dbReference>
<feature type="domain" description="Glycosyl transferase family 1" evidence="1">
    <location>
        <begin position="177"/>
        <end position="338"/>
    </location>
</feature>
<dbReference type="Pfam" id="PF13439">
    <property type="entry name" value="Glyco_transf_4"/>
    <property type="match status" value="1"/>
</dbReference>
<dbReference type="Proteomes" id="UP001200022">
    <property type="component" value="Unassembled WGS sequence"/>
</dbReference>
<dbReference type="InterPro" id="IPR001296">
    <property type="entry name" value="Glyco_trans_1"/>
</dbReference>
<evidence type="ECO:0000313" key="4">
    <source>
        <dbReference type="Proteomes" id="UP001200022"/>
    </source>
</evidence>
<dbReference type="EMBL" id="JAKKDV010000002">
    <property type="protein sequence ID" value="MCF7560422.1"/>
    <property type="molecule type" value="Genomic_DNA"/>
</dbReference>